<comment type="caution">
    <text evidence="2">The sequence shown here is derived from an EMBL/GenBank/DDBJ whole genome shotgun (WGS) entry which is preliminary data.</text>
</comment>
<evidence type="ECO:0000313" key="2">
    <source>
        <dbReference type="EMBL" id="KAJ7773370.1"/>
    </source>
</evidence>
<feature type="region of interest" description="Disordered" evidence="1">
    <location>
        <begin position="62"/>
        <end position="127"/>
    </location>
</feature>
<feature type="compositionally biased region" description="Pro residues" evidence="1">
    <location>
        <begin position="110"/>
        <end position="121"/>
    </location>
</feature>
<proteinExistence type="predicted"/>
<feature type="non-terminal residue" evidence="2">
    <location>
        <position position="1"/>
    </location>
</feature>
<feature type="compositionally biased region" description="Acidic residues" evidence="1">
    <location>
        <begin position="98"/>
        <end position="108"/>
    </location>
</feature>
<sequence>FNKRVPSLIVEASVFERLIGFYDQEKNETRWEVQVEDSHRLPVVGPAEALRVLLVFREYEDEDPDYSPSSPSSSSSSFSADALAAEEEALAANKDRDSDDDEDEDETDNTPPPPPPPPAPPAVGAGGNRVQRINELTVQWLVREYGDRRLVAEIRDTALPDSKRVPQGIQTLVAWSAEVYYVKATRERVPVNALTGIAGGRVITNANIAELFQRGSAWIKSALVIHGVVEGHRNKRVVAEFLKTDTIWGINSLESHLVKLVS</sequence>
<dbReference type="AlphaFoldDB" id="A0AAD7JZ00"/>
<accession>A0AAD7JZ00</accession>
<name>A0AAD7JZ00_9AGAR</name>
<keyword evidence="3" id="KW-1185">Reference proteome</keyword>
<dbReference type="EMBL" id="JARKIB010000013">
    <property type="protein sequence ID" value="KAJ7773370.1"/>
    <property type="molecule type" value="Genomic_DNA"/>
</dbReference>
<evidence type="ECO:0000313" key="3">
    <source>
        <dbReference type="Proteomes" id="UP001215598"/>
    </source>
</evidence>
<dbReference type="Proteomes" id="UP001215598">
    <property type="component" value="Unassembled WGS sequence"/>
</dbReference>
<organism evidence="2 3">
    <name type="scientific">Mycena metata</name>
    <dbReference type="NCBI Taxonomy" id="1033252"/>
    <lineage>
        <taxon>Eukaryota</taxon>
        <taxon>Fungi</taxon>
        <taxon>Dikarya</taxon>
        <taxon>Basidiomycota</taxon>
        <taxon>Agaricomycotina</taxon>
        <taxon>Agaricomycetes</taxon>
        <taxon>Agaricomycetidae</taxon>
        <taxon>Agaricales</taxon>
        <taxon>Marasmiineae</taxon>
        <taxon>Mycenaceae</taxon>
        <taxon>Mycena</taxon>
    </lineage>
</organism>
<feature type="compositionally biased region" description="Low complexity" evidence="1">
    <location>
        <begin position="66"/>
        <end position="83"/>
    </location>
</feature>
<evidence type="ECO:0000256" key="1">
    <source>
        <dbReference type="SAM" id="MobiDB-lite"/>
    </source>
</evidence>
<gene>
    <name evidence="2" type="ORF">B0H16DRAFT_1685189</name>
</gene>
<reference evidence="2" key="1">
    <citation type="submission" date="2023-03" db="EMBL/GenBank/DDBJ databases">
        <title>Massive genome expansion in bonnet fungi (Mycena s.s.) driven by repeated elements and novel gene families across ecological guilds.</title>
        <authorList>
            <consortium name="Lawrence Berkeley National Laboratory"/>
            <person name="Harder C.B."/>
            <person name="Miyauchi S."/>
            <person name="Viragh M."/>
            <person name="Kuo A."/>
            <person name="Thoen E."/>
            <person name="Andreopoulos B."/>
            <person name="Lu D."/>
            <person name="Skrede I."/>
            <person name="Drula E."/>
            <person name="Henrissat B."/>
            <person name="Morin E."/>
            <person name="Kohler A."/>
            <person name="Barry K."/>
            <person name="LaButti K."/>
            <person name="Morin E."/>
            <person name="Salamov A."/>
            <person name="Lipzen A."/>
            <person name="Mereny Z."/>
            <person name="Hegedus B."/>
            <person name="Baldrian P."/>
            <person name="Stursova M."/>
            <person name="Weitz H."/>
            <person name="Taylor A."/>
            <person name="Grigoriev I.V."/>
            <person name="Nagy L.G."/>
            <person name="Martin F."/>
            <person name="Kauserud H."/>
        </authorList>
    </citation>
    <scope>NUCLEOTIDE SEQUENCE</scope>
    <source>
        <strain evidence="2">CBHHK182m</strain>
    </source>
</reference>
<protein>
    <submittedName>
        <fullName evidence="2">Uncharacterized protein</fullName>
    </submittedName>
</protein>